<dbReference type="Pfam" id="PF01575">
    <property type="entry name" value="MaoC_dehydratas"/>
    <property type="match status" value="1"/>
</dbReference>
<feature type="domain" description="MaoC-like" evidence="1">
    <location>
        <begin position="13"/>
        <end position="131"/>
    </location>
</feature>
<dbReference type="CDD" id="cd03450">
    <property type="entry name" value="NodN"/>
    <property type="match status" value="1"/>
</dbReference>
<gene>
    <name evidence="2" type="primary">phaJ</name>
</gene>
<organism evidence="2">
    <name type="scientific">uncultured bacterium 5</name>
    <dbReference type="NCBI Taxonomy" id="1748277"/>
    <lineage>
        <taxon>Bacteria</taxon>
        <taxon>environmental samples</taxon>
    </lineage>
</organism>
<dbReference type="InterPro" id="IPR002539">
    <property type="entry name" value="MaoC-like_dom"/>
</dbReference>
<reference evidence="2" key="1">
    <citation type="submission" date="2015-10" db="EMBL/GenBank/DDBJ databases">
        <title>Biosynthesis of SCL-MCL polyhydroxyalkanoates by metagenomic clones in Pseudomonas putida.</title>
        <authorList>
            <person name="Cheng J."/>
            <person name="Charles T.C."/>
        </authorList>
    </citation>
    <scope>NUCLEOTIDE SEQUENCE</scope>
</reference>
<proteinExistence type="predicted"/>
<dbReference type="InterPro" id="IPR029069">
    <property type="entry name" value="HotDog_dom_sf"/>
</dbReference>
<name>A0A0U3BBC1_9BACT</name>
<evidence type="ECO:0000313" key="2">
    <source>
        <dbReference type="EMBL" id="ALV86309.1"/>
    </source>
</evidence>
<evidence type="ECO:0000259" key="1">
    <source>
        <dbReference type="Pfam" id="PF01575"/>
    </source>
</evidence>
<dbReference type="EMBL" id="KT944257">
    <property type="protein sequence ID" value="ALV86309.1"/>
    <property type="molecule type" value="Genomic_DNA"/>
</dbReference>
<dbReference type="PANTHER" id="PTHR42993:SF1">
    <property type="entry name" value="MAOC-LIKE DEHYDRATASE DOMAIN-CONTAINING PROTEIN"/>
    <property type="match status" value="1"/>
</dbReference>
<dbReference type="AlphaFoldDB" id="A0A0U3BBC1"/>
<sequence length="153" mass="16457">MADALTLATIESFVGRELGESQWVRMDQQRIDAFAECTGDRQWIHVDVERAAREGPFGGTIAHGFLTLSIIGPAQLDVWIAPAGIGTAVHYGLDKVRFLAPVPAGRNVRTRIKLAAVEAKGSGRTLVTTENVVEIEGHDKPALIATALAMIMP</sequence>
<accession>A0A0U3BBC1</accession>
<dbReference type="SUPFAM" id="SSF54637">
    <property type="entry name" value="Thioesterase/thiol ester dehydrase-isomerase"/>
    <property type="match status" value="1"/>
</dbReference>
<protein>
    <submittedName>
        <fullName evidence="2">(R)-specific enoyl CoA hydratase</fullName>
    </submittedName>
</protein>
<dbReference type="Gene3D" id="3.10.129.10">
    <property type="entry name" value="Hotdog Thioesterase"/>
    <property type="match status" value="1"/>
</dbReference>
<dbReference type="PANTHER" id="PTHR42993">
    <property type="entry name" value="MAOC-LIKE DEHYDRATASE DOMAIN-CONTAINING PROTEIN"/>
    <property type="match status" value="1"/>
</dbReference>
<dbReference type="InterPro" id="IPR039375">
    <property type="entry name" value="NodN-like"/>
</dbReference>